<organism evidence="2 3">
    <name type="scientific">Trichogramma brassicae</name>
    <dbReference type="NCBI Taxonomy" id="86971"/>
    <lineage>
        <taxon>Eukaryota</taxon>
        <taxon>Metazoa</taxon>
        <taxon>Ecdysozoa</taxon>
        <taxon>Arthropoda</taxon>
        <taxon>Hexapoda</taxon>
        <taxon>Insecta</taxon>
        <taxon>Pterygota</taxon>
        <taxon>Neoptera</taxon>
        <taxon>Endopterygota</taxon>
        <taxon>Hymenoptera</taxon>
        <taxon>Apocrita</taxon>
        <taxon>Proctotrupomorpha</taxon>
        <taxon>Chalcidoidea</taxon>
        <taxon>Trichogrammatidae</taxon>
        <taxon>Trichogramma</taxon>
    </lineage>
</organism>
<reference evidence="2 3" key="1">
    <citation type="submission" date="2020-02" db="EMBL/GenBank/DDBJ databases">
        <authorList>
            <person name="Ferguson B K."/>
        </authorList>
    </citation>
    <scope>NUCLEOTIDE SEQUENCE [LARGE SCALE GENOMIC DNA]</scope>
</reference>
<dbReference type="InterPro" id="IPR036397">
    <property type="entry name" value="RNaseH_sf"/>
</dbReference>
<dbReference type="SUPFAM" id="SSF53098">
    <property type="entry name" value="Ribonuclease H-like"/>
    <property type="match status" value="1"/>
</dbReference>
<protein>
    <recommendedName>
        <fullName evidence="4">Integrase catalytic domain-containing protein</fullName>
    </recommendedName>
</protein>
<dbReference type="OrthoDB" id="7699117at2759"/>
<proteinExistence type="predicted"/>
<sequence length="344" mass="38389">MEWPRKNFLRREKPVFFYLPKALHVPNELEQTLELASSAKGAEERNSPSAGRVENLIPRGGSPTTFPLYTFRVLKYSESQCSAANIREICKCCAVCVKNKTRGQNKYGLMAHLGPAKAPLEIVSIDTIGGFGGSRSTKRYLHLLVDHFTRYAWITTSKTQNSKDFIKLSFTLAGRSRAVHTYFIGPNPWARSQDGPRALEYISKNIFMQMSLQTLRDTRKILSAPPIPSLQQRRDIQYREREREKSSARTTRDTPRAYFRCCATLAYAGVYTSLAVAKTHKPTNLAFCASLPVHWGRGTTTTARIRKMEPMSLGSPIGSPAQPANSPGPGSNFLPGFLLGDTNP</sequence>
<dbReference type="EMBL" id="CADCXV010000739">
    <property type="protein sequence ID" value="CAB0034313.1"/>
    <property type="molecule type" value="Genomic_DNA"/>
</dbReference>
<feature type="region of interest" description="Disordered" evidence="1">
    <location>
        <begin position="37"/>
        <end position="57"/>
    </location>
</feature>
<evidence type="ECO:0000256" key="1">
    <source>
        <dbReference type="SAM" id="MobiDB-lite"/>
    </source>
</evidence>
<accession>A0A6H5I8L2</accession>
<dbReference type="AlphaFoldDB" id="A0A6H5I8L2"/>
<feature type="non-terminal residue" evidence="2">
    <location>
        <position position="344"/>
    </location>
</feature>
<dbReference type="GO" id="GO:0003676">
    <property type="term" value="F:nucleic acid binding"/>
    <property type="evidence" value="ECO:0007669"/>
    <property type="project" value="InterPro"/>
</dbReference>
<feature type="region of interest" description="Disordered" evidence="1">
    <location>
        <begin position="312"/>
        <end position="344"/>
    </location>
</feature>
<evidence type="ECO:0000313" key="3">
    <source>
        <dbReference type="Proteomes" id="UP000479190"/>
    </source>
</evidence>
<gene>
    <name evidence="2" type="ORF">TBRA_LOCUS6211</name>
</gene>
<dbReference type="InterPro" id="IPR012337">
    <property type="entry name" value="RNaseH-like_sf"/>
</dbReference>
<keyword evidence="3" id="KW-1185">Reference proteome</keyword>
<feature type="region of interest" description="Disordered" evidence="1">
    <location>
        <begin position="232"/>
        <end position="251"/>
    </location>
</feature>
<dbReference type="Proteomes" id="UP000479190">
    <property type="component" value="Unassembled WGS sequence"/>
</dbReference>
<evidence type="ECO:0008006" key="4">
    <source>
        <dbReference type="Google" id="ProtNLM"/>
    </source>
</evidence>
<dbReference type="Gene3D" id="3.30.420.10">
    <property type="entry name" value="Ribonuclease H-like superfamily/Ribonuclease H"/>
    <property type="match status" value="1"/>
</dbReference>
<evidence type="ECO:0000313" key="2">
    <source>
        <dbReference type="EMBL" id="CAB0034313.1"/>
    </source>
</evidence>
<name>A0A6H5I8L2_9HYME</name>